<dbReference type="GO" id="GO:0043709">
    <property type="term" value="P:cell adhesion involved in single-species biofilm formation"/>
    <property type="evidence" value="ECO:0007669"/>
    <property type="project" value="TreeGrafter"/>
</dbReference>
<comment type="caution">
    <text evidence="4">The sequence shown here is derived from an EMBL/GenBank/DDBJ whole genome shotgun (WGS) entry which is preliminary data.</text>
</comment>
<dbReference type="InterPro" id="IPR050263">
    <property type="entry name" value="Bact_Fimbrial_Adh_Pro"/>
</dbReference>
<feature type="compositionally biased region" description="Polar residues" evidence="2">
    <location>
        <begin position="1"/>
        <end position="12"/>
    </location>
</feature>
<name>A0A0N0GPX2_9NEIS</name>
<evidence type="ECO:0000313" key="4">
    <source>
        <dbReference type="EMBL" id="KPC54122.1"/>
    </source>
</evidence>
<evidence type="ECO:0000256" key="1">
    <source>
        <dbReference type="ARBA" id="ARBA00022729"/>
    </source>
</evidence>
<dbReference type="EMBL" id="LAQT01000003">
    <property type="protein sequence ID" value="KPC54122.1"/>
    <property type="molecule type" value="Genomic_DNA"/>
</dbReference>
<sequence>MSISKLDGSTSIGHFRRGGQSNTHKHPVRRALARIRNKLAILPRRILPVLFGLVCCNAAWAGCSWVGPAISVPFASSYVAHTNETTGTVIGQATARFTIDCSVDTSVQYGTPNQLISWPGTYYPQFFEYHGQYLLPSGLEGIGIRIIGGENTGGPSVIYGGGFGTPYAGDFPMGSRSYSLTYQVVVTSRMTKGGFTQARAFSNAYRLGGTSGDPIRFGPNIVVSSFRVDVMPPTCMVDSSSVAQTVDLSEISAKAAAGSVGASKGFNLSLTCDGQEQKNIYVTFSDVNKPANTSKILSLSPDSTAKGVGVQISNSVGTIGYGADTTADDTVNTWYVQPTALGKINIPMSAALIRTADTASPGTANAQATFTMSYR</sequence>
<dbReference type="Pfam" id="PF00419">
    <property type="entry name" value="Fimbrial"/>
    <property type="match status" value="1"/>
</dbReference>
<dbReference type="InterPro" id="IPR000259">
    <property type="entry name" value="Adhesion_dom_fimbrial"/>
</dbReference>
<dbReference type="OrthoDB" id="8678921at2"/>
<dbReference type="InterPro" id="IPR036937">
    <property type="entry name" value="Adhesion_dom_fimbrial_sf"/>
</dbReference>
<reference evidence="4 5" key="1">
    <citation type="submission" date="2015-07" db="EMBL/GenBank/DDBJ databases">
        <title>Draft genome sequence of the Amantichitinum ursilacus IGB-41, a new chitin-degrading bacterium.</title>
        <authorList>
            <person name="Kirstahler P."/>
            <person name="Guenther M."/>
            <person name="Grumaz C."/>
            <person name="Rupp S."/>
            <person name="Zibek S."/>
            <person name="Sohn K."/>
        </authorList>
    </citation>
    <scope>NUCLEOTIDE SEQUENCE [LARGE SCALE GENOMIC DNA]</scope>
    <source>
        <strain evidence="4 5">IGB-41</strain>
    </source>
</reference>
<protein>
    <submittedName>
        <fullName evidence="4">F17b-G fimbrial adhesin</fullName>
    </submittedName>
</protein>
<keyword evidence="1" id="KW-0732">Signal</keyword>
<dbReference type="AlphaFoldDB" id="A0A0N0GPX2"/>
<accession>A0A0N0GPX2</accession>
<feature type="domain" description="Fimbrial-type adhesion" evidence="3">
    <location>
        <begin position="226"/>
        <end position="374"/>
    </location>
</feature>
<dbReference type="GO" id="GO:0009289">
    <property type="term" value="C:pilus"/>
    <property type="evidence" value="ECO:0007669"/>
    <property type="project" value="InterPro"/>
</dbReference>
<proteinExistence type="predicted"/>
<feature type="region of interest" description="Disordered" evidence="2">
    <location>
        <begin position="1"/>
        <end position="27"/>
    </location>
</feature>
<evidence type="ECO:0000256" key="2">
    <source>
        <dbReference type="SAM" id="MobiDB-lite"/>
    </source>
</evidence>
<dbReference type="Gene3D" id="2.60.40.1090">
    <property type="entry name" value="Fimbrial-type adhesion domain"/>
    <property type="match status" value="1"/>
</dbReference>
<organism evidence="4 5">
    <name type="scientific">Amantichitinum ursilacus</name>
    <dbReference type="NCBI Taxonomy" id="857265"/>
    <lineage>
        <taxon>Bacteria</taxon>
        <taxon>Pseudomonadati</taxon>
        <taxon>Pseudomonadota</taxon>
        <taxon>Betaproteobacteria</taxon>
        <taxon>Neisseriales</taxon>
        <taxon>Chitinibacteraceae</taxon>
        <taxon>Amantichitinum</taxon>
    </lineage>
</organism>
<evidence type="ECO:0000259" key="3">
    <source>
        <dbReference type="Pfam" id="PF00419"/>
    </source>
</evidence>
<dbReference type="InterPro" id="IPR008966">
    <property type="entry name" value="Adhesion_dom_sf"/>
</dbReference>
<dbReference type="PANTHER" id="PTHR33420:SF3">
    <property type="entry name" value="FIMBRIAL SUBUNIT ELFA"/>
    <property type="match status" value="1"/>
</dbReference>
<evidence type="ECO:0000313" key="5">
    <source>
        <dbReference type="Proteomes" id="UP000037939"/>
    </source>
</evidence>
<dbReference type="STRING" id="857265.WG78_05715"/>
<dbReference type="SUPFAM" id="SSF49401">
    <property type="entry name" value="Bacterial adhesins"/>
    <property type="match status" value="1"/>
</dbReference>
<keyword evidence="5" id="KW-1185">Reference proteome</keyword>
<dbReference type="RefSeq" id="WP_083458795.1">
    <property type="nucleotide sequence ID" value="NZ_LAQT01000003.1"/>
</dbReference>
<dbReference type="PANTHER" id="PTHR33420">
    <property type="entry name" value="FIMBRIAL SUBUNIT ELFA-RELATED"/>
    <property type="match status" value="1"/>
</dbReference>
<dbReference type="Proteomes" id="UP000037939">
    <property type="component" value="Unassembled WGS sequence"/>
</dbReference>
<gene>
    <name evidence="4" type="ORF">WG78_05715</name>
</gene>